<dbReference type="Proteomes" id="UP000799421">
    <property type="component" value="Unassembled WGS sequence"/>
</dbReference>
<gene>
    <name evidence="2" type="ORF">K470DRAFT_256156</name>
</gene>
<proteinExistence type="predicted"/>
<name>A0A6A7C4J3_9PEZI</name>
<sequence>MPPRLLYIASKPPISISQPQCCLYLLSTTSKGPKNRISRFRASLGPRTVHSAKFSSITSKLNPGISPRKNTNAPQPGKPLPSRDVEEEYTPKSALLYTTHSSSLPPSADVNPPRSLYPPPLVLPREGGSRIIRLYGLGRAYAKFYVLGVKAVWFNWKAAKVIRERLRGKGGPSGSKLRESRRQTGREDGSQKTPSLKPSINSKRPNQQKGIKETPHFPRSMDVMPGGSLPQRLNLTRSENLILTLSARDVGKLPLFALLALIFGEWLALIAPFITGLVPSTCLLPAQINSIREKNRLRRVHAFRDGVVEPTISVGPDEVAEVAELRGPAASDPPRKDWATTERSVLQKLVSEMNREQLYFLSRVLALHGHSWERCGLIPPRWLLRRRVSKRLYEVGVDDFLMVRSGDINLLEEREVEGACEERGIELGYLGMWVDLQRRDRGRGGAMVKMLFRRGRVWGDIGIEGEG</sequence>
<dbReference type="AlphaFoldDB" id="A0A6A7C4J3"/>
<keyword evidence="3" id="KW-1185">Reference proteome</keyword>
<dbReference type="OrthoDB" id="73691at2759"/>
<evidence type="ECO:0000313" key="2">
    <source>
        <dbReference type="EMBL" id="KAF2862177.1"/>
    </source>
</evidence>
<evidence type="ECO:0000313" key="3">
    <source>
        <dbReference type="Proteomes" id="UP000799421"/>
    </source>
</evidence>
<evidence type="ECO:0000256" key="1">
    <source>
        <dbReference type="SAM" id="MobiDB-lite"/>
    </source>
</evidence>
<reference evidence="2" key="1">
    <citation type="journal article" date="2020" name="Stud. Mycol.">
        <title>101 Dothideomycetes genomes: a test case for predicting lifestyles and emergence of pathogens.</title>
        <authorList>
            <person name="Haridas S."/>
            <person name="Albert R."/>
            <person name="Binder M."/>
            <person name="Bloem J."/>
            <person name="Labutti K."/>
            <person name="Salamov A."/>
            <person name="Andreopoulos B."/>
            <person name="Baker S."/>
            <person name="Barry K."/>
            <person name="Bills G."/>
            <person name="Bluhm B."/>
            <person name="Cannon C."/>
            <person name="Castanera R."/>
            <person name="Culley D."/>
            <person name="Daum C."/>
            <person name="Ezra D."/>
            <person name="Gonzalez J."/>
            <person name="Henrissat B."/>
            <person name="Kuo A."/>
            <person name="Liang C."/>
            <person name="Lipzen A."/>
            <person name="Lutzoni F."/>
            <person name="Magnuson J."/>
            <person name="Mondo S."/>
            <person name="Nolan M."/>
            <person name="Ohm R."/>
            <person name="Pangilinan J."/>
            <person name="Park H.-J."/>
            <person name="Ramirez L."/>
            <person name="Alfaro M."/>
            <person name="Sun H."/>
            <person name="Tritt A."/>
            <person name="Yoshinaga Y."/>
            <person name="Zwiers L.-H."/>
            <person name="Turgeon B."/>
            <person name="Goodwin S."/>
            <person name="Spatafora J."/>
            <person name="Crous P."/>
            <person name="Grigoriev I."/>
        </authorList>
    </citation>
    <scope>NUCLEOTIDE SEQUENCE</scope>
    <source>
        <strain evidence="2">CBS 480.64</strain>
    </source>
</reference>
<dbReference type="EMBL" id="MU005967">
    <property type="protein sequence ID" value="KAF2862177.1"/>
    <property type="molecule type" value="Genomic_DNA"/>
</dbReference>
<organism evidence="2 3">
    <name type="scientific">Piedraia hortae CBS 480.64</name>
    <dbReference type="NCBI Taxonomy" id="1314780"/>
    <lineage>
        <taxon>Eukaryota</taxon>
        <taxon>Fungi</taxon>
        <taxon>Dikarya</taxon>
        <taxon>Ascomycota</taxon>
        <taxon>Pezizomycotina</taxon>
        <taxon>Dothideomycetes</taxon>
        <taxon>Dothideomycetidae</taxon>
        <taxon>Capnodiales</taxon>
        <taxon>Piedraiaceae</taxon>
        <taxon>Piedraia</taxon>
    </lineage>
</organism>
<feature type="compositionally biased region" description="Polar residues" evidence="1">
    <location>
        <begin position="191"/>
        <end position="209"/>
    </location>
</feature>
<feature type="region of interest" description="Disordered" evidence="1">
    <location>
        <begin position="167"/>
        <end position="229"/>
    </location>
</feature>
<feature type="region of interest" description="Disordered" evidence="1">
    <location>
        <begin position="58"/>
        <end position="85"/>
    </location>
</feature>
<feature type="compositionally biased region" description="Basic and acidic residues" evidence="1">
    <location>
        <begin position="176"/>
        <end position="190"/>
    </location>
</feature>
<protein>
    <submittedName>
        <fullName evidence="2">Uncharacterized protein</fullName>
    </submittedName>
</protein>
<accession>A0A6A7C4J3</accession>